<comment type="caution">
    <text evidence="5">The sequence shown here is derived from an EMBL/GenBank/DDBJ whole genome shotgun (WGS) entry which is preliminary data.</text>
</comment>
<keyword evidence="3" id="KW-0812">Transmembrane</keyword>
<feature type="region of interest" description="Disordered" evidence="2">
    <location>
        <begin position="130"/>
        <end position="154"/>
    </location>
</feature>
<dbReference type="RefSeq" id="WP_146401384.1">
    <property type="nucleotide sequence ID" value="NZ_SJPJ01000001.1"/>
</dbReference>
<dbReference type="AlphaFoldDB" id="A0A5C5Z985"/>
<reference evidence="5 6" key="1">
    <citation type="submission" date="2019-02" db="EMBL/GenBank/DDBJ databases">
        <title>Deep-cultivation of Planctomycetes and their phenomic and genomic characterization uncovers novel biology.</title>
        <authorList>
            <person name="Wiegand S."/>
            <person name="Jogler M."/>
            <person name="Boedeker C."/>
            <person name="Pinto D."/>
            <person name="Vollmers J."/>
            <person name="Rivas-Marin E."/>
            <person name="Kohn T."/>
            <person name="Peeters S.H."/>
            <person name="Heuer A."/>
            <person name="Rast P."/>
            <person name="Oberbeckmann S."/>
            <person name="Bunk B."/>
            <person name="Jeske O."/>
            <person name="Meyerdierks A."/>
            <person name="Storesund J.E."/>
            <person name="Kallscheuer N."/>
            <person name="Luecker S."/>
            <person name="Lage O.M."/>
            <person name="Pohl T."/>
            <person name="Merkel B.J."/>
            <person name="Hornburger P."/>
            <person name="Mueller R.-W."/>
            <person name="Bruemmer F."/>
            <person name="Labrenz M."/>
            <person name="Spormann A.M."/>
            <person name="Op Den Camp H."/>
            <person name="Overmann J."/>
            <person name="Amann R."/>
            <person name="Jetten M.S.M."/>
            <person name="Mascher T."/>
            <person name="Medema M.H."/>
            <person name="Devos D.P."/>
            <person name="Kaster A.-K."/>
            <person name="Ovreas L."/>
            <person name="Rohde M."/>
            <person name="Galperin M.Y."/>
            <person name="Jogler C."/>
        </authorList>
    </citation>
    <scope>NUCLEOTIDE SEQUENCE [LARGE SCALE GENOMIC DNA]</scope>
    <source>
        <strain evidence="5 6">CA13</strain>
    </source>
</reference>
<evidence type="ECO:0000259" key="4">
    <source>
        <dbReference type="Pfam" id="PF08334"/>
    </source>
</evidence>
<organism evidence="5 6">
    <name type="scientific">Novipirellula herctigrandis</name>
    <dbReference type="NCBI Taxonomy" id="2527986"/>
    <lineage>
        <taxon>Bacteria</taxon>
        <taxon>Pseudomonadati</taxon>
        <taxon>Planctomycetota</taxon>
        <taxon>Planctomycetia</taxon>
        <taxon>Pirellulales</taxon>
        <taxon>Pirellulaceae</taxon>
        <taxon>Novipirellula</taxon>
    </lineage>
</organism>
<keyword evidence="6" id="KW-1185">Reference proteome</keyword>
<dbReference type="InterPro" id="IPR000983">
    <property type="entry name" value="Bac_GSPG_pilin"/>
</dbReference>
<dbReference type="Pfam" id="PF08334">
    <property type="entry name" value="T2SSG"/>
    <property type="match status" value="1"/>
</dbReference>
<dbReference type="GO" id="GO:0015628">
    <property type="term" value="P:protein secretion by the type II secretion system"/>
    <property type="evidence" value="ECO:0007669"/>
    <property type="project" value="InterPro"/>
</dbReference>
<accession>A0A5C5Z985</accession>
<dbReference type="OrthoDB" id="9795612at2"/>
<dbReference type="InterPro" id="IPR045584">
    <property type="entry name" value="Pilin-like"/>
</dbReference>
<keyword evidence="1" id="KW-0488">Methylation</keyword>
<dbReference type="Proteomes" id="UP000315010">
    <property type="component" value="Unassembled WGS sequence"/>
</dbReference>
<sequence>MNTPRSPKTLSERTSPNRAVCRQRSRRVAFTLLELLLVLSILVVLGGIVVGNLVGASKEANENSTRAQIGLLKPVITRYQLKMNALPDTLEALRDGPSDPALKAKWSDPYIETIPNDAWNNPFEYSASGGKYEIRSNGNDGQANTEDDIVVTGP</sequence>
<evidence type="ECO:0000256" key="3">
    <source>
        <dbReference type="SAM" id="Phobius"/>
    </source>
</evidence>
<name>A0A5C5Z985_9BACT</name>
<gene>
    <name evidence="5" type="primary">epsG_4</name>
    <name evidence="5" type="ORF">CA13_54030</name>
</gene>
<dbReference type="EMBL" id="SJPJ01000001">
    <property type="protein sequence ID" value="TWT83929.1"/>
    <property type="molecule type" value="Genomic_DNA"/>
</dbReference>
<dbReference type="PRINTS" id="PR00813">
    <property type="entry name" value="BCTERIALGSPG"/>
</dbReference>
<dbReference type="Gene3D" id="3.30.700.10">
    <property type="entry name" value="Glycoprotein, Type 4 Pilin"/>
    <property type="match status" value="1"/>
</dbReference>
<dbReference type="SUPFAM" id="SSF54523">
    <property type="entry name" value="Pili subunits"/>
    <property type="match status" value="1"/>
</dbReference>
<dbReference type="InterPro" id="IPR013545">
    <property type="entry name" value="T2SS_protein-GspG_C"/>
</dbReference>
<protein>
    <submittedName>
        <fullName evidence="5">Type II secretion system protein G</fullName>
    </submittedName>
</protein>
<feature type="transmembrane region" description="Helical" evidence="3">
    <location>
        <begin position="32"/>
        <end position="54"/>
    </location>
</feature>
<keyword evidence="3" id="KW-0472">Membrane</keyword>
<feature type="compositionally biased region" description="Acidic residues" evidence="2">
    <location>
        <begin position="145"/>
        <end position="154"/>
    </location>
</feature>
<keyword evidence="3" id="KW-1133">Transmembrane helix</keyword>
<evidence type="ECO:0000256" key="2">
    <source>
        <dbReference type="SAM" id="MobiDB-lite"/>
    </source>
</evidence>
<evidence type="ECO:0000313" key="6">
    <source>
        <dbReference type="Proteomes" id="UP000315010"/>
    </source>
</evidence>
<evidence type="ECO:0000256" key="1">
    <source>
        <dbReference type="ARBA" id="ARBA00022481"/>
    </source>
</evidence>
<dbReference type="GO" id="GO:0015627">
    <property type="term" value="C:type II protein secretion system complex"/>
    <property type="evidence" value="ECO:0007669"/>
    <property type="project" value="InterPro"/>
</dbReference>
<feature type="domain" description="Type II secretion system protein GspG C-terminal" evidence="4">
    <location>
        <begin position="52"/>
        <end position="148"/>
    </location>
</feature>
<evidence type="ECO:0000313" key="5">
    <source>
        <dbReference type="EMBL" id="TWT83929.1"/>
    </source>
</evidence>
<proteinExistence type="predicted"/>